<sequence>MKYGEQLERESVPEWSLHNVDYNSLKHEIKAHTTRDQATARTIPGHQDTSLRRFEDALYNELCRQHDRLDLFVTSKADEVSRRLDHIDASIKRVSAKSQHQSDLPSVSLRNQRKFLKYERELLRCREDTQALIRFVNAQVTAFRKILKKYRKWTGSTSLSTRFNDEVLSNPKSFTRRDFSDLQRRHDQVAEVLRNATPALSEPSSPSSVDTPVAPSTRRDSSSPRVTFDPLPPSYLDPQTKYWNEYDDGSEAGNPEDDYAIYIDPDQGSSFPGLKYAQAIVSFPLEKAKEWLGKPRSSERQPLTSSLSSGGPFNQGYGSTTAVHTDSDEDEEAYASSDNFPTQGYAAHYALPSVHNQRLHRYRERVLFWGTIGCFGAAFVFFGIAGILISTGRHKLRVEVDAGATVGAMVSLFCACSGLGMTLYREDRLSLAYRLIVWCAFIGTCLLNGMLLILILGNAP</sequence>
<feature type="transmembrane region" description="Helical" evidence="7">
    <location>
        <begin position="435"/>
        <end position="457"/>
    </location>
</feature>
<protein>
    <submittedName>
        <fullName evidence="9">SPX-domain-containing protein</fullName>
    </submittedName>
</protein>
<evidence type="ECO:0000313" key="9">
    <source>
        <dbReference type="EMBL" id="ETR99891.1"/>
    </source>
</evidence>
<dbReference type="AlphaFoldDB" id="A0A024S6V1"/>
<dbReference type="PROSITE" id="PS51382">
    <property type="entry name" value="SPX"/>
    <property type="match status" value="1"/>
</dbReference>
<keyword evidence="4 7" id="KW-1133">Transmembrane helix</keyword>
<dbReference type="CDD" id="cd14474">
    <property type="entry name" value="SPX_YDR089W"/>
    <property type="match status" value="1"/>
</dbReference>
<evidence type="ECO:0000256" key="3">
    <source>
        <dbReference type="ARBA" id="ARBA00022692"/>
    </source>
</evidence>
<dbReference type="EMBL" id="KI911154">
    <property type="protein sequence ID" value="ETR99891.1"/>
    <property type="molecule type" value="Genomic_DNA"/>
</dbReference>
<dbReference type="InterPro" id="IPR004331">
    <property type="entry name" value="SPX_dom"/>
</dbReference>
<evidence type="ECO:0000256" key="6">
    <source>
        <dbReference type="SAM" id="MobiDB-lite"/>
    </source>
</evidence>
<evidence type="ECO:0000259" key="8">
    <source>
        <dbReference type="PROSITE" id="PS51382"/>
    </source>
</evidence>
<dbReference type="GO" id="GO:0006799">
    <property type="term" value="P:polyphosphate biosynthetic process"/>
    <property type="evidence" value="ECO:0007669"/>
    <property type="project" value="UniProtKB-ARBA"/>
</dbReference>
<dbReference type="Proteomes" id="UP000024376">
    <property type="component" value="Unassembled WGS sequence"/>
</dbReference>
<keyword evidence="5 7" id="KW-0472">Membrane</keyword>
<feature type="domain" description="SPX" evidence="8">
    <location>
        <begin position="1"/>
        <end position="164"/>
    </location>
</feature>
<dbReference type="HOGENOM" id="CLU_048481_0_0_1"/>
<feature type="transmembrane region" description="Helical" evidence="7">
    <location>
        <begin position="402"/>
        <end position="423"/>
    </location>
</feature>
<feature type="transmembrane region" description="Helical" evidence="7">
    <location>
        <begin position="366"/>
        <end position="390"/>
    </location>
</feature>
<evidence type="ECO:0000256" key="1">
    <source>
        <dbReference type="ARBA" id="ARBA00004128"/>
    </source>
</evidence>
<reference evidence="10" key="1">
    <citation type="journal article" date="2013" name="Ind. Biotechnol.">
        <title>Comparative genomics analysis of Trichoderma reesei strains.</title>
        <authorList>
            <person name="Koike H."/>
            <person name="Aerts A."/>
            <person name="LaButti K."/>
            <person name="Grigoriev I.V."/>
            <person name="Baker S.E."/>
        </authorList>
    </citation>
    <scope>NUCLEOTIDE SEQUENCE [LARGE SCALE GENOMIC DNA]</scope>
    <source>
        <strain evidence="10">ATCC 56765 / BCRC 32924 / NRRL 11460 / Rut C-30</strain>
    </source>
</reference>
<evidence type="ECO:0000313" key="10">
    <source>
        <dbReference type="Proteomes" id="UP000024376"/>
    </source>
</evidence>
<comment type="subcellular location">
    <subcellularLocation>
        <location evidence="1">Vacuole membrane</location>
        <topology evidence="1">Multi-pass membrane protein</topology>
    </subcellularLocation>
</comment>
<feature type="region of interest" description="Disordered" evidence="6">
    <location>
        <begin position="292"/>
        <end position="336"/>
    </location>
</feature>
<keyword evidence="3 7" id="KW-0812">Transmembrane</keyword>
<dbReference type="Pfam" id="PF03105">
    <property type="entry name" value="SPX"/>
    <property type="match status" value="1"/>
</dbReference>
<keyword evidence="2" id="KW-0926">Vacuole</keyword>
<dbReference type="PANTHER" id="PTHR46140:SF1">
    <property type="entry name" value="VACUOLAR TRANSPORTER CHAPERONE COMPLEX SUBUNIT 4-RELATED"/>
    <property type="match status" value="1"/>
</dbReference>
<gene>
    <name evidence="9" type="ORF">M419DRAFT_101594</name>
</gene>
<accession>A0A024S6V1</accession>
<proteinExistence type="predicted"/>
<evidence type="ECO:0000256" key="4">
    <source>
        <dbReference type="ARBA" id="ARBA00022989"/>
    </source>
</evidence>
<feature type="region of interest" description="Disordered" evidence="6">
    <location>
        <begin position="196"/>
        <end position="262"/>
    </location>
</feature>
<feature type="compositionally biased region" description="Polar residues" evidence="6">
    <location>
        <begin position="300"/>
        <end position="324"/>
    </location>
</feature>
<evidence type="ECO:0000256" key="5">
    <source>
        <dbReference type="ARBA" id="ARBA00023136"/>
    </source>
</evidence>
<dbReference type="KEGG" id="trr:M419DRAFT_101594"/>
<dbReference type="InterPro" id="IPR051572">
    <property type="entry name" value="VTC_Complex_Subunit"/>
</dbReference>
<organism evidence="9 10">
    <name type="scientific">Hypocrea jecorina (strain ATCC 56765 / BCRC 32924 / NRRL 11460 / Rut C-30)</name>
    <name type="common">Trichoderma reesei</name>
    <dbReference type="NCBI Taxonomy" id="1344414"/>
    <lineage>
        <taxon>Eukaryota</taxon>
        <taxon>Fungi</taxon>
        <taxon>Dikarya</taxon>
        <taxon>Ascomycota</taxon>
        <taxon>Pezizomycotina</taxon>
        <taxon>Sordariomycetes</taxon>
        <taxon>Hypocreomycetidae</taxon>
        <taxon>Hypocreales</taxon>
        <taxon>Hypocreaceae</taxon>
        <taxon>Trichoderma</taxon>
    </lineage>
</organism>
<dbReference type="OrthoDB" id="5588846at2759"/>
<dbReference type="GO" id="GO:0005774">
    <property type="term" value="C:vacuolar membrane"/>
    <property type="evidence" value="ECO:0007669"/>
    <property type="project" value="UniProtKB-SubCell"/>
</dbReference>
<feature type="compositionally biased region" description="Acidic residues" evidence="6">
    <location>
        <begin position="245"/>
        <end position="259"/>
    </location>
</feature>
<name>A0A024S6V1_HYPJR</name>
<evidence type="ECO:0000256" key="7">
    <source>
        <dbReference type="SAM" id="Phobius"/>
    </source>
</evidence>
<dbReference type="PANTHER" id="PTHR46140">
    <property type="entry name" value="VACUOLAR TRANSPORTER CHAPERONE 1-RELATED"/>
    <property type="match status" value="1"/>
</dbReference>
<evidence type="ECO:0000256" key="2">
    <source>
        <dbReference type="ARBA" id="ARBA00022554"/>
    </source>
</evidence>